<dbReference type="InterPro" id="IPR038765">
    <property type="entry name" value="Papain-like_cys_pep_sf"/>
</dbReference>
<dbReference type="AlphaFoldDB" id="A0A512L921"/>
<evidence type="ECO:0000259" key="1">
    <source>
        <dbReference type="SMART" id="SM00460"/>
    </source>
</evidence>
<dbReference type="OrthoDB" id="9804872at2"/>
<dbReference type="PANTHER" id="PTHR38339">
    <property type="entry name" value="TRANSGLUTAMINASE DOMAIN PROTEIN"/>
    <property type="match status" value="1"/>
</dbReference>
<comment type="caution">
    <text evidence="2">The sequence shown here is derived from an EMBL/GenBank/DDBJ whole genome shotgun (WGS) entry which is preliminary data.</text>
</comment>
<dbReference type="SUPFAM" id="SSF54001">
    <property type="entry name" value="Cysteine proteinases"/>
    <property type="match status" value="1"/>
</dbReference>
<evidence type="ECO:0000313" key="2">
    <source>
        <dbReference type="EMBL" id="GEP30963.1"/>
    </source>
</evidence>
<name>A0A512L921_9PROT</name>
<reference evidence="2 3" key="1">
    <citation type="submission" date="2019-07" db="EMBL/GenBank/DDBJ databases">
        <title>Whole genome shotgun sequence of Thiobacillus plumbophilus NBRC 107929.</title>
        <authorList>
            <person name="Hosoyama A."/>
            <person name="Uohara A."/>
            <person name="Ohji S."/>
            <person name="Ichikawa N."/>
        </authorList>
    </citation>
    <scope>NUCLEOTIDE SEQUENCE [LARGE SCALE GENOMIC DNA]</scope>
    <source>
        <strain evidence="2 3">NBRC 107929</strain>
    </source>
</reference>
<evidence type="ECO:0000313" key="3">
    <source>
        <dbReference type="Proteomes" id="UP000321337"/>
    </source>
</evidence>
<keyword evidence="3" id="KW-1185">Reference proteome</keyword>
<dbReference type="Pfam" id="PF01841">
    <property type="entry name" value="Transglut_core"/>
    <property type="match status" value="1"/>
</dbReference>
<dbReference type="InterPro" id="IPR002931">
    <property type="entry name" value="Transglutaminase-like"/>
</dbReference>
<dbReference type="EMBL" id="BKAD01000021">
    <property type="protein sequence ID" value="GEP30963.1"/>
    <property type="molecule type" value="Genomic_DNA"/>
</dbReference>
<proteinExistence type="predicted"/>
<sequence>MKRRDFIKLATAGSSLTLISSRLSVAEPARNWRTFRLTYQINLPTEGTPASLWLPLPETAVDGWQQAGNVESVGEADSNRIIVDTRADASYNHTLWQDSKPRQLSVSCLARTVDRSVSAKFLATDFKGTLPPAVQAFLKPSRHIPVDGIVLDTARKATQGAYTPLEKARAIYEWVVDNSFRDPKTQGCGLGDLKTMLETGNLGGKCADISSLFVGLARASGIPARDVFGIRVAESRQFKSLGKTGDVTRAQHCRAEFYLAGYGWVPVDPADVRKAVLEEKLPLDDPKIAALRAKLFGYWEMNWVAFNHARDFSLLPKAAANPINYLMYPYAELAGIPREQLMPDQFSYRITAEELAA</sequence>
<dbReference type="Proteomes" id="UP000321337">
    <property type="component" value="Unassembled WGS sequence"/>
</dbReference>
<dbReference type="RefSeq" id="WP_147073515.1">
    <property type="nucleotide sequence ID" value="NZ_AP021884.1"/>
</dbReference>
<dbReference type="SMART" id="SM00460">
    <property type="entry name" value="TGc"/>
    <property type="match status" value="1"/>
</dbReference>
<gene>
    <name evidence="2" type="ORF">TPL01_21010</name>
</gene>
<organism evidence="2 3">
    <name type="scientific">Sulfuriferula plumbiphila</name>
    <dbReference type="NCBI Taxonomy" id="171865"/>
    <lineage>
        <taxon>Bacteria</taxon>
        <taxon>Pseudomonadati</taxon>
        <taxon>Pseudomonadota</taxon>
        <taxon>Betaproteobacteria</taxon>
        <taxon>Nitrosomonadales</taxon>
        <taxon>Sulfuricellaceae</taxon>
        <taxon>Sulfuriferula</taxon>
    </lineage>
</organism>
<accession>A0A512L921</accession>
<dbReference type="Gene3D" id="3.10.620.30">
    <property type="match status" value="1"/>
</dbReference>
<feature type="domain" description="Transglutaminase-like" evidence="1">
    <location>
        <begin position="198"/>
        <end position="271"/>
    </location>
</feature>
<protein>
    <submittedName>
        <fullName evidence="2">Transglutaminase</fullName>
    </submittedName>
</protein>
<dbReference type="PANTHER" id="PTHR38339:SF1">
    <property type="entry name" value="TRANSGLUTAMINASE-LIKE DOMAIN-CONTAINING PROTEIN"/>
    <property type="match status" value="1"/>
</dbReference>